<feature type="coiled-coil region" evidence="5">
    <location>
        <begin position="661"/>
        <end position="688"/>
    </location>
</feature>
<evidence type="ECO:0000259" key="7">
    <source>
        <dbReference type="PROSITE" id="PS50898"/>
    </source>
</evidence>
<dbReference type="PROSITE" id="PS50898">
    <property type="entry name" value="RBD"/>
    <property type="match status" value="1"/>
</dbReference>
<organism evidence="8 9">
    <name type="scientific">Anisodus tanguticus</name>
    <dbReference type="NCBI Taxonomy" id="243964"/>
    <lineage>
        <taxon>Eukaryota</taxon>
        <taxon>Viridiplantae</taxon>
        <taxon>Streptophyta</taxon>
        <taxon>Embryophyta</taxon>
        <taxon>Tracheophyta</taxon>
        <taxon>Spermatophyta</taxon>
        <taxon>Magnoliopsida</taxon>
        <taxon>eudicotyledons</taxon>
        <taxon>Gunneridae</taxon>
        <taxon>Pentapetalae</taxon>
        <taxon>asterids</taxon>
        <taxon>lamiids</taxon>
        <taxon>Solanales</taxon>
        <taxon>Solanaceae</taxon>
        <taxon>Solanoideae</taxon>
        <taxon>Hyoscyameae</taxon>
        <taxon>Anisodus</taxon>
    </lineage>
</organism>
<dbReference type="Gene3D" id="3.10.20.90">
    <property type="entry name" value="Phosphatidylinositol 3-kinase Catalytic Subunit, Chain A, domain 1"/>
    <property type="match status" value="1"/>
</dbReference>
<dbReference type="GO" id="GO:0070180">
    <property type="term" value="F:large ribosomal subunit rRNA binding"/>
    <property type="evidence" value="ECO:0007669"/>
    <property type="project" value="TreeGrafter"/>
</dbReference>
<dbReference type="SMART" id="SM00455">
    <property type="entry name" value="RBD"/>
    <property type="match status" value="1"/>
</dbReference>
<dbReference type="HAMAP" id="MF_00736">
    <property type="entry name" value="Ribosomal_uL11"/>
    <property type="match status" value="1"/>
</dbReference>
<dbReference type="Pfam" id="PF02196">
    <property type="entry name" value="RBD"/>
    <property type="match status" value="1"/>
</dbReference>
<sequence>MDKNPNTQAQLENIRNMMRLTKDNLSKLNEKFAGFQHPPQMYISEYEQLTTKLNEFQNQEQKLTEQLSEENASDQYCVPNNSDIQFSPLNYSNEFNFDPSYSFPRLRQNNSSLNMNSISSFHSNNNTPPTPKSPFKSVVRAFLPNQQRTTVQVKPGQTVKEALSKALIRRELTPEMCDLTLNEPFRRINWDDDISNYEGGRKFEDDNNEEMFTKKADFKIKKMAKNENDQVFTINENLEDNPLIEKLRLQRLEELNNIDFEPWETTFSELKSIYESEETVKEDQSQINSDTDSIKNNENFRVTRSNKRNIDIANENNQSDEKRQGKRQIKKKFDSQEWVTNSYSRKKKGLECSNSSITSDNETDRAIYMIKVSANDDDKTVQVEKVSDELIYSAEKKSSPSKSSTEINIQNASLRSNENPETSEVQNDSSHEFDESEYDIEVNSENKELLSMKTEYCVRGKKHSATLAQWKEGVKCPKCTYMGHSAPRLEQHLAKQVHFENPDQIPEEVQEQIIAHYQNQQMENVSITIGDNVYESQLIVTPVNPNTPKNGTCETTNAPDIQVTNVSDQEILDKTFNLTIKHPPLSYFVRQAAGIERGAVDPSKEVAGKITVKHVYEIAKLKSEDPDYEFIPLQKVCDDVVKSARSLGVQVVHRLDPIEYAEFLKERKEVVKKQIQELQESKEAKLLRN</sequence>
<dbReference type="GO" id="GO:0006412">
    <property type="term" value="P:translation"/>
    <property type="evidence" value="ECO:0007669"/>
    <property type="project" value="InterPro"/>
</dbReference>
<dbReference type="InterPro" id="IPR000911">
    <property type="entry name" value="Ribosomal_uL11"/>
</dbReference>
<dbReference type="InterPro" id="IPR036769">
    <property type="entry name" value="Ribosomal_uL11_C_sf"/>
</dbReference>
<feature type="coiled-coil region" evidence="5">
    <location>
        <begin position="11"/>
        <end position="73"/>
    </location>
</feature>
<dbReference type="Pfam" id="PF00298">
    <property type="entry name" value="Ribosomal_L11"/>
    <property type="match status" value="1"/>
</dbReference>
<dbReference type="InterPro" id="IPR020783">
    <property type="entry name" value="Ribosomal_uL11_C"/>
</dbReference>
<feature type="compositionally biased region" description="Polar residues" evidence="6">
    <location>
        <begin position="405"/>
        <end position="428"/>
    </location>
</feature>
<evidence type="ECO:0000256" key="5">
    <source>
        <dbReference type="SAM" id="Coils"/>
    </source>
</evidence>
<feature type="region of interest" description="Disordered" evidence="6">
    <location>
        <begin position="394"/>
        <end position="440"/>
    </location>
</feature>
<dbReference type="SUPFAM" id="SSF54236">
    <property type="entry name" value="Ubiquitin-like"/>
    <property type="match status" value="1"/>
</dbReference>
<proteinExistence type="inferred from homology"/>
<keyword evidence="3" id="KW-0687">Ribonucleoprotein</keyword>
<keyword evidence="9" id="KW-1185">Reference proteome</keyword>
<evidence type="ECO:0000256" key="2">
    <source>
        <dbReference type="ARBA" id="ARBA00022980"/>
    </source>
</evidence>
<feature type="compositionally biased region" description="Polar residues" evidence="6">
    <location>
        <begin position="285"/>
        <end position="303"/>
    </location>
</feature>
<keyword evidence="5" id="KW-0175">Coiled coil</keyword>
<comment type="similarity">
    <text evidence="1">Belongs to the universal ribosomal protein uL11 family.</text>
</comment>
<evidence type="ECO:0000313" key="9">
    <source>
        <dbReference type="Proteomes" id="UP001291623"/>
    </source>
</evidence>
<reference evidence="8" key="1">
    <citation type="submission" date="2023-12" db="EMBL/GenBank/DDBJ databases">
        <title>Genome assembly of Anisodus tanguticus.</title>
        <authorList>
            <person name="Wang Y.-J."/>
        </authorList>
    </citation>
    <scope>NUCLEOTIDE SEQUENCE</scope>
    <source>
        <strain evidence="8">KB-2021</strain>
        <tissue evidence="8">Leaf</tissue>
    </source>
</reference>
<dbReference type="Gene3D" id="1.10.10.250">
    <property type="entry name" value="Ribosomal protein L11, C-terminal domain"/>
    <property type="match status" value="1"/>
</dbReference>
<dbReference type="FunFam" id="1.10.10.250:FF:000003">
    <property type="entry name" value="Mitochondrial ribosomal protein L11"/>
    <property type="match status" value="1"/>
</dbReference>
<dbReference type="EMBL" id="JAVYJV010000027">
    <property type="protein sequence ID" value="KAK4337426.1"/>
    <property type="molecule type" value="Genomic_DNA"/>
</dbReference>
<dbReference type="InterPro" id="IPR003116">
    <property type="entry name" value="RBD_dom"/>
</dbReference>
<feature type="region of interest" description="Disordered" evidence="6">
    <location>
        <begin position="278"/>
        <end position="333"/>
    </location>
</feature>
<evidence type="ECO:0000256" key="4">
    <source>
        <dbReference type="ARBA" id="ARBA00040104"/>
    </source>
</evidence>
<dbReference type="GO" id="GO:0005762">
    <property type="term" value="C:mitochondrial large ribosomal subunit"/>
    <property type="evidence" value="ECO:0007669"/>
    <property type="project" value="TreeGrafter"/>
</dbReference>
<accession>A0AAE1QQD8</accession>
<dbReference type="SUPFAM" id="SSF46906">
    <property type="entry name" value="Ribosomal protein L11, C-terminal domain"/>
    <property type="match status" value="1"/>
</dbReference>
<dbReference type="SMART" id="SM00649">
    <property type="entry name" value="RL11"/>
    <property type="match status" value="1"/>
</dbReference>
<comment type="caution">
    <text evidence="8">The sequence shown here is derived from an EMBL/GenBank/DDBJ whole genome shotgun (WGS) entry which is preliminary data.</text>
</comment>
<evidence type="ECO:0000256" key="3">
    <source>
        <dbReference type="ARBA" id="ARBA00023274"/>
    </source>
</evidence>
<dbReference type="Proteomes" id="UP001291623">
    <property type="component" value="Unassembled WGS sequence"/>
</dbReference>
<gene>
    <name evidence="8" type="ORF">RND71_043537</name>
</gene>
<dbReference type="CDD" id="cd01816">
    <property type="entry name" value="RBD_RAF"/>
    <property type="match status" value="1"/>
</dbReference>
<evidence type="ECO:0000256" key="1">
    <source>
        <dbReference type="ARBA" id="ARBA00010537"/>
    </source>
</evidence>
<dbReference type="GO" id="GO:0007165">
    <property type="term" value="P:signal transduction"/>
    <property type="evidence" value="ECO:0007669"/>
    <property type="project" value="InterPro"/>
</dbReference>
<dbReference type="AlphaFoldDB" id="A0AAE1QQD8"/>
<name>A0AAE1QQD8_9SOLA</name>
<feature type="domain" description="RBD" evidence="7">
    <location>
        <begin position="137"/>
        <end position="211"/>
    </location>
</feature>
<dbReference type="PANTHER" id="PTHR11661:SF1">
    <property type="entry name" value="LARGE RIBOSOMAL SUBUNIT PROTEIN UL11M"/>
    <property type="match status" value="1"/>
</dbReference>
<dbReference type="GO" id="GO:0003735">
    <property type="term" value="F:structural constituent of ribosome"/>
    <property type="evidence" value="ECO:0007669"/>
    <property type="project" value="InterPro"/>
</dbReference>
<dbReference type="InterPro" id="IPR029071">
    <property type="entry name" value="Ubiquitin-like_domsf"/>
</dbReference>
<protein>
    <recommendedName>
        <fullName evidence="4">Large ribosomal subunit protein uL11m</fullName>
    </recommendedName>
</protein>
<evidence type="ECO:0000313" key="8">
    <source>
        <dbReference type="EMBL" id="KAK4337426.1"/>
    </source>
</evidence>
<evidence type="ECO:0000256" key="6">
    <source>
        <dbReference type="SAM" id="MobiDB-lite"/>
    </source>
</evidence>
<dbReference type="PANTHER" id="PTHR11661">
    <property type="entry name" value="60S RIBOSOMAL PROTEIN L12"/>
    <property type="match status" value="1"/>
</dbReference>
<keyword evidence="2" id="KW-0689">Ribosomal protein</keyword>